<dbReference type="PANTHER" id="PTHR38137:SF1">
    <property type="entry name" value="PRC-BARREL DOMAIN-CONTAINING PROTEIN"/>
    <property type="match status" value="1"/>
</dbReference>
<dbReference type="EMBL" id="FNVN01000002">
    <property type="protein sequence ID" value="SEG28479.1"/>
    <property type="molecule type" value="Genomic_DNA"/>
</dbReference>
<keyword evidence="4" id="KW-1185">Reference proteome</keyword>
<dbReference type="Gene3D" id="2.30.30.240">
    <property type="entry name" value="PRC-barrel domain"/>
    <property type="match status" value="1"/>
</dbReference>
<organism evidence="3 4">
    <name type="scientific">Halobellus limi</name>
    <dbReference type="NCBI Taxonomy" id="699433"/>
    <lineage>
        <taxon>Archaea</taxon>
        <taxon>Methanobacteriati</taxon>
        <taxon>Methanobacteriota</taxon>
        <taxon>Stenosarchaea group</taxon>
        <taxon>Halobacteria</taxon>
        <taxon>Halobacteriales</taxon>
        <taxon>Haloferacaceae</taxon>
        <taxon>Halobellus</taxon>
    </lineage>
</organism>
<reference evidence="2 5" key="2">
    <citation type="journal article" date="2019" name="Nat. Commun.">
        <title>A new type of DNA phosphorothioation-based antiviral system in archaea.</title>
        <authorList>
            <person name="Xiong L."/>
            <person name="Liu S."/>
            <person name="Chen S."/>
            <person name="Xiao Y."/>
            <person name="Zhu B."/>
            <person name="Gao Y."/>
            <person name="Zhang Y."/>
            <person name="Chen B."/>
            <person name="Luo J."/>
            <person name="Deng Z."/>
            <person name="Chen X."/>
            <person name="Wang L."/>
            <person name="Chen S."/>
        </authorList>
    </citation>
    <scope>NUCLEOTIDE SEQUENCE [LARGE SCALE GENOMIC DNA]</scope>
    <source>
        <strain evidence="2 5">CGMCC 1.10331</strain>
    </source>
</reference>
<sequence length="105" mass="11543">MDETPQKITTLVGREVYSNEGVFVGEVADVRLDLTERQAVTGLALTQLNDELFSDLVGSKKGVILPYRWVRAVGDVILVNDVTLHDVIEQMTQPNGEDKEDSAVA</sequence>
<dbReference type="InterPro" id="IPR027275">
    <property type="entry name" value="PRC-brl_dom"/>
</dbReference>
<dbReference type="EMBL" id="CP031311">
    <property type="protein sequence ID" value="QCC48307.1"/>
    <property type="molecule type" value="Genomic_DNA"/>
</dbReference>
<dbReference type="RefSeq" id="WP_103991490.1">
    <property type="nucleotide sequence ID" value="NZ_CP031311.1"/>
</dbReference>
<reference evidence="3 4" key="1">
    <citation type="submission" date="2016-10" db="EMBL/GenBank/DDBJ databases">
        <authorList>
            <person name="de Groot N.N."/>
        </authorList>
    </citation>
    <scope>NUCLEOTIDE SEQUENCE [LARGE SCALE GENOMIC DNA]</scope>
    <source>
        <strain evidence="3 4">CGMCC 1.10331</strain>
    </source>
</reference>
<protein>
    <submittedName>
        <fullName evidence="2">Photosystem reaction center subunit H</fullName>
    </submittedName>
    <submittedName>
        <fullName evidence="3">Sporulation protein YlmC, PRC-barrel domain family</fullName>
    </submittedName>
</protein>
<gene>
    <name evidence="2" type="ORF">DV707_11900</name>
    <name evidence="3" type="ORF">SAMN04488133_1754</name>
</gene>
<evidence type="ECO:0000259" key="1">
    <source>
        <dbReference type="Pfam" id="PF05239"/>
    </source>
</evidence>
<dbReference type="AlphaFoldDB" id="A0A1H5YW02"/>
<dbReference type="Pfam" id="PF05239">
    <property type="entry name" value="PRC"/>
    <property type="match status" value="1"/>
</dbReference>
<feature type="domain" description="PRC-barrel" evidence="1">
    <location>
        <begin position="8"/>
        <end position="82"/>
    </location>
</feature>
<evidence type="ECO:0000313" key="3">
    <source>
        <dbReference type="EMBL" id="SEG28479.1"/>
    </source>
</evidence>
<dbReference type="Proteomes" id="UP000236740">
    <property type="component" value="Unassembled WGS sequence"/>
</dbReference>
<evidence type="ECO:0000313" key="2">
    <source>
        <dbReference type="EMBL" id="QCC48307.1"/>
    </source>
</evidence>
<evidence type="ECO:0000313" key="5">
    <source>
        <dbReference type="Proteomes" id="UP000296733"/>
    </source>
</evidence>
<proteinExistence type="predicted"/>
<dbReference type="OrthoDB" id="68960at2157"/>
<dbReference type="InterPro" id="IPR011033">
    <property type="entry name" value="PRC_barrel-like_sf"/>
</dbReference>
<dbReference type="Proteomes" id="UP000296733">
    <property type="component" value="Chromosome"/>
</dbReference>
<dbReference type="PANTHER" id="PTHR38137">
    <property type="entry name" value="PRC-BARREL DOMAIN PROTEIN"/>
    <property type="match status" value="1"/>
</dbReference>
<evidence type="ECO:0000313" key="4">
    <source>
        <dbReference type="Proteomes" id="UP000236740"/>
    </source>
</evidence>
<accession>A0A1H5YW02</accession>
<dbReference type="SUPFAM" id="SSF50346">
    <property type="entry name" value="PRC-barrel domain"/>
    <property type="match status" value="1"/>
</dbReference>
<dbReference type="KEGG" id="hlm:DV707_11900"/>
<name>A0A1H5YW02_9EURY</name>
<dbReference type="GeneID" id="39858807"/>